<reference evidence="1" key="1">
    <citation type="submission" date="2024-02" db="EMBL/GenBank/DDBJ databases">
        <authorList>
            <consortium name="ELIXIR-Norway"/>
            <consortium name="Elixir Norway"/>
        </authorList>
    </citation>
    <scope>NUCLEOTIDE SEQUENCE</scope>
</reference>
<dbReference type="Proteomes" id="UP001497444">
    <property type="component" value="Chromosome 10"/>
</dbReference>
<proteinExistence type="predicted"/>
<evidence type="ECO:0000313" key="2">
    <source>
        <dbReference type="Proteomes" id="UP001497444"/>
    </source>
</evidence>
<name>A0ABP0VS15_9BRYO</name>
<gene>
    <name evidence="1" type="ORF">CSSPJE1EN1_LOCUS2747</name>
</gene>
<evidence type="ECO:0000313" key="1">
    <source>
        <dbReference type="EMBL" id="CAK9257269.1"/>
    </source>
</evidence>
<keyword evidence="2" id="KW-1185">Reference proteome</keyword>
<protein>
    <submittedName>
        <fullName evidence="1">Uncharacterized protein</fullName>
    </submittedName>
</protein>
<organism evidence="1 2">
    <name type="scientific">Sphagnum jensenii</name>
    <dbReference type="NCBI Taxonomy" id="128206"/>
    <lineage>
        <taxon>Eukaryota</taxon>
        <taxon>Viridiplantae</taxon>
        <taxon>Streptophyta</taxon>
        <taxon>Embryophyta</taxon>
        <taxon>Bryophyta</taxon>
        <taxon>Sphagnophytina</taxon>
        <taxon>Sphagnopsida</taxon>
        <taxon>Sphagnales</taxon>
        <taxon>Sphagnaceae</taxon>
        <taxon>Sphagnum</taxon>
    </lineage>
</organism>
<dbReference type="EMBL" id="OZ020105">
    <property type="protein sequence ID" value="CAK9257269.1"/>
    <property type="molecule type" value="Genomic_DNA"/>
</dbReference>
<sequence>MAGPQVHGRLVELVGRGRWHRRLAKLRGCLEERRERGQPHGRLADVHGGLAKLSGKGRLHCRLAELGGRGRPHRRLAKLHGRLTELGKRGRLHHRLAEPSGRGQLHSCLAEPGLEEWQRRSPTKEGDCTTIWKNGKRGAGLWPEPTGSPGAKISTLDPLERLAQLDSRSIGEVGTTRLWIRQRGWHSLDSASSMLFLLLTVTSSSAEVD</sequence>
<accession>A0ABP0VS15</accession>